<dbReference type="GO" id="GO:0005524">
    <property type="term" value="F:ATP binding"/>
    <property type="evidence" value="ECO:0007669"/>
    <property type="project" value="UniProtKB-KW"/>
</dbReference>
<dbReference type="GO" id="GO:0005886">
    <property type="term" value="C:plasma membrane"/>
    <property type="evidence" value="ECO:0007669"/>
    <property type="project" value="UniProtKB-SubCell"/>
</dbReference>
<evidence type="ECO:0000256" key="6">
    <source>
        <dbReference type="ARBA" id="ARBA00022840"/>
    </source>
</evidence>
<evidence type="ECO:0000256" key="2">
    <source>
        <dbReference type="ARBA" id="ARBA00022448"/>
    </source>
</evidence>
<dbReference type="FunFam" id="3.40.50.300:FF:000221">
    <property type="entry name" value="Multidrug ABC transporter ATP-binding protein"/>
    <property type="match status" value="1"/>
</dbReference>
<feature type="transmembrane region" description="Helical" evidence="9">
    <location>
        <begin position="76"/>
        <end position="102"/>
    </location>
</feature>
<evidence type="ECO:0000259" key="11">
    <source>
        <dbReference type="PROSITE" id="PS50929"/>
    </source>
</evidence>
<keyword evidence="5" id="KW-0547">Nucleotide-binding</keyword>
<organism evidence="12 13">
    <name type="scientific">Alteromonas pelagimontana</name>
    <dbReference type="NCBI Taxonomy" id="1858656"/>
    <lineage>
        <taxon>Bacteria</taxon>
        <taxon>Pseudomonadati</taxon>
        <taxon>Pseudomonadota</taxon>
        <taxon>Gammaproteobacteria</taxon>
        <taxon>Alteromonadales</taxon>
        <taxon>Alteromonadaceae</taxon>
        <taxon>Alteromonas/Salinimonas group</taxon>
        <taxon>Alteromonas</taxon>
    </lineage>
</organism>
<dbReference type="GO" id="GO:0034040">
    <property type="term" value="F:ATPase-coupled lipid transmembrane transporter activity"/>
    <property type="evidence" value="ECO:0007669"/>
    <property type="project" value="TreeGrafter"/>
</dbReference>
<keyword evidence="3" id="KW-1003">Cell membrane</keyword>
<dbReference type="KEGG" id="apel:CA267_015060"/>
<protein>
    <submittedName>
        <fullName evidence="12">ABC transporter ATP-binding protein</fullName>
    </submittedName>
</protein>
<feature type="transmembrane region" description="Helical" evidence="9">
    <location>
        <begin position="156"/>
        <end position="175"/>
    </location>
</feature>
<evidence type="ECO:0000313" key="12">
    <source>
        <dbReference type="EMBL" id="QJR81977.1"/>
    </source>
</evidence>
<evidence type="ECO:0000259" key="10">
    <source>
        <dbReference type="PROSITE" id="PS50893"/>
    </source>
</evidence>
<feature type="transmembrane region" description="Helical" evidence="9">
    <location>
        <begin position="21"/>
        <end position="48"/>
    </location>
</feature>
<dbReference type="PANTHER" id="PTHR24221:SF632">
    <property type="entry name" value="ATP-DEPENDENT LIPID A-CORE FLIPPASE"/>
    <property type="match status" value="1"/>
</dbReference>
<evidence type="ECO:0000313" key="13">
    <source>
        <dbReference type="Proteomes" id="UP000219285"/>
    </source>
</evidence>
<dbReference type="SUPFAM" id="SSF52540">
    <property type="entry name" value="P-loop containing nucleoside triphosphate hydrolases"/>
    <property type="match status" value="1"/>
</dbReference>
<dbReference type="PANTHER" id="PTHR24221">
    <property type="entry name" value="ATP-BINDING CASSETTE SUB-FAMILY B"/>
    <property type="match status" value="1"/>
</dbReference>
<evidence type="ECO:0000256" key="4">
    <source>
        <dbReference type="ARBA" id="ARBA00022692"/>
    </source>
</evidence>
<reference evidence="12 13" key="2">
    <citation type="submission" date="2020-04" db="EMBL/GenBank/DDBJ databases">
        <title>Complete genome sequence of Alteromonas pelagimontana 5.12T.</title>
        <authorList>
            <person name="Sinha R.K."/>
            <person name="Krishnan K.P."/>
            <person name="Kurian J.P."/>
        </authorList>
    </citation>
    <scope>NUCLEOTIDE SEQUENCE [LARGE SCALE GENOMIC DNA]</scope>
    <source>
        <strain evidence="12 13">5.12</strain>
    </source>
</reference>
<dbReference type="EMBL" id="CP052766">
    <property type="protein sequence ID" value="QJR81977.1"/>
    <property type="molecule type" value="Genomic_DNA"/>
</dbReference>
<dbReference type="InterPro" id="IPR017871">
    <property type="entry name" value="ABC_transporter-like_CS"/>
</dbReference>
<evidence type="ECO:0000256" key="1">
    <source>
        <dbReference type="ARBA" id="ARBA00004651"/>
    </source>
</evidence>
<dbReference type="RefSeq" id="WP_075610171.1">
    <property type="nucleotide sequence ID" value="NZ_CP052766.1"/>
</dbReference>
<evidence type="ECO:0000256" key="8">
    <source>
        <dbReference type="ARBA" id="ARBA00023136"/>
    </source>
</evidence>
<keyword evidence="8 9" id="KW-0472">Membrane</keyword>
<dbReference type="SMART" id="SM00382">
    <property type="entry name" value="AAA"/>
    <property type="match status" value="1"/>
</dbReference>
<evidence type="ECO:0000256" key="9">
    <source>
        <dbReference type="SAM" id="Phobius"/>
    </source>
</evidence>
<reference evidence="13" key="1">
    <citation type="submission" date="2014-12" db="EMBL/GenBank/DDBJ databases">
        <title>Complete genome sequence of a multi-drug resistant Klebsiella pneumoniae.</title>
        <authorList>
            <person name="Hua X."/>
            <person name="Chen Q."/>
            <person name="Li X."/>
            <person name="Feng Y."/>
            <person name="Ruan Z."/>
            <person name="Yu Y."/>
        </authorList>
    </citation>
    <scope>NUCLEOTIDE SEQUENCE [LARGE SCALE GENOMIC DNA]</scope>
    <source>
        <strain evidence="13">5.12</strain>
    </source>
</reference>
<proteinExistence type="predicted"/>
<dbReference type="Pfam" id="PF00005">
    <property type="entry name" value="ABC_tran"/>
    <property type="match status" value="1"/>
</dbReference>
<sequence>MFKDLKELFRLLNQRQRLKVYALQGLFFISALAQIATIGSIAPFIAVITAPDLIHSHPVYAAIYDFSGATDFQQFLILYAALVCVVIFCGNAISAIVIWFSFRVSVSIGSQLQRRLFNLYMSNQFIYFMKNSPGYMINKINGQIPRMIYMVMQPSMQLISQFLVVFLIILTLFLVDPMLSIISGAVVGAVYYVIYLTVRRKTVEAGVIVTDVNRKKLDILQQSIRGIRDVKLMHVEDWYETRLDRTTRRGLNANSYISLAGDLPRYIVETIIFLAIIGLALYLLLTEGSGASVVSTLGFYAMAGYKILPAAQTIYKSITTLKGHGKVVWDVSNEFDDASKLSMEKKSSPSGKLLLNKSLVVDHINFSYPGEKAPAIKDLSMTIKANTLVAFVGGSGAGKSTVANLICGLITVNEGSIFIDDKPLKGDNVKSWQHSIGYVPQNIFLINDTITKNITFGIKDSDIDLERVKEAAKRANIDEFIETLSDGYDTVIGENGDLLSGGQRQRLAIARALYRQPSILIMDEATSALDNITERNILKEIGSLSKSMTIIMIAHRLSTVEKCDDIFILEDGSVSCHGTYEELLQTSEYFRELVYGDEELS</sequence>
<accession>A0A6M4MGA2</accession>
<keyword evidence="6 12" id="KW-0067">ATP-binding</keyword>
<dbReference type="InterPro" id="IPR011527">
    <property type="entry name" value="ABC1_TM_dom"/>
</dbReference>
<name>A0A6M4MGA2_9ALTE</name>
<dbReference type="InterPro" id="IPR027417">
    <property type="entry name" value="P-loop_NTPase"/>
</dbReference>
<comment type="subcellular location">
    <subcellularLocation>
        <location evidence="1">Cell membrane</location>
        <topology evidence="1">Multi-pass membrane protein</topology>
    </subcellularLocation>
</comment>
<dbReference type="InterPro" id="IPR003593">
    <property type="entry name" value="AAA+_ATPase"/>
</dbReference>
<feature type="domain" description="ABC transmembrane type-1" evidence="11">
    <location>
        <begin position="26"/>
        <end position="302"/>
    </location>
</feature>
<dbReference type="PROSITE" id="PS50893">
    <property type="entry name" value="ABC_TRANSPORTER_2"/>
    <property type="match status" value="1"/>
</dbReference>
<dbReference type="GO" id="GO:0016887">
    <property type="term" value="F:ATP hydrolysis activity"/>
    <property type="evidence" value="ECO:0007669"/>
    <property type="project" value="InterPro"/>
</dbReference>
<dbReference type="AlphaFoldDB" id="A0A6M4MGA2"/>
<dbReference type="InterPro" id="IPR003439">
    <property type="entry name" value="ABC_transporter-like_ATP-bd"/>
</dbReference>
<keyword evidence="7 9" id="KW-1133">Transmembrane helix</keyword>
<gene>
    <name evidence="12" type="ORF">CA267_015060</name>
</gene>
<keyword evidence="2" id="KW-0813">Transport</keyword>
<dbReference type="Gene3D" id="1.20.1560.10">
    <property type="entry name" value="ABC transporter type 1, transmembrane domain"/>
    <property type="match status" value="1"/>
</dbReference>
<feature type="domain" description="ABC transporter" evidence="10">
    <location>
        <begin position="359"/>
        <end position="596"/>
    </location>
</feature>
<dbReference type="Pfam" id="PF00664">
    <property type="entry name" value="ABC_membrane"/>
    <property type="match status" value="1"/>
</dbReference>
<dbReference type="InterPro" id="IPR039421">
    <property type="entry name" value="Type_1_exporter"/>
</dbReference>
<dbReference type="GO" id="GO:0140359">
    <property type="term" value="F:ABC-type transporter activity"/>
    <property type="evidence" value="ECO:0007669"/>
    <property type="project" value="InterPro"/>
</dbReference>
<dbReference type="PROSITE" id="PS00211">
    <property type="entry name" value="ABC_TRANSPORTER_1"/>
    <property type="match status" value="1"/>
</dbReference>
<dbReference type="Proteomes" id="UP000219285">
    <property type="component" value="Chromosome"/>
</dbReference>
<feature type="transmembrane region" description="Helical" evidence="9">
    <location>
        <begin position="181"/>
        <end position="198"/>
    </location>
</feature>
<evidence type="ECO:0000256" key="5">
    <source>
        <dbReference type="ARBA" id="ARBA00022741"/>
    </source>
</evidence>
<dbReference type="PROSITE" id="PS50929">
    <property type="entry name" value="ABC_TM1F"/>
    <property type="match status" value="1"/>
</dbReference>
<keyword evidence="13" id="KW-1185">Reference proteome</keyword>
<dbReference type="InterPro" id="IPR036640">
    <property type="entry name" value="ABC1_TM_sf"/>
</dbReference>
<dbReference type="SUPFAM" id="SSF90123">
    <property type="entry name" value="ABC transporter transmembrane region"/>
    <property type="match status" value="1"/>
</dbReference>
<evidence type="ECO:0000256" key="7">
    <source>
        <dbReference type="ARBA" id="ARBA00022989"/>
    </source>
</evidence>
<feature type="transmembrane region" description="Helical" evidence="9">
    <location>
        <begin position="266"/>
        <end position="285"/>
    </location>
</feature>
<keyword evidence="4 9" id="KW-0812">Transmembrane</keyword>
<evidence type="ECO:0000256" key="3">
    <source>
        <dbReference type="ARBA" id="ARBA00022475"/>
    </source>
</evidence>
<dbReference type="OrthoDB" id="9806127at2"/>
<dbReference type="Gene3D" id="3.40.50.300">
    <property type="entry name" value="P-loop containing nucleotide triphosphate hydrolases"/>
    <property type="match status" value="1"/>
</dbReference>